<accession>A0A1I2FVN4</accession>
<protein>
    <submittedName>
        <fullName evidence="1">Uncharacterized protein</fullName>
    </submittedName>
</protein>
<evidence type="ECO:0000313" key="1">
    <source>
        <dbReference type="EMBL" id="SFF09514.1"/>
    </source>
</evidence>
<evidence type="ECO:0000313" key="2">
    <source>
        <dbReference type="Proteomes" id="UP000198596"/>
    </source>
</evidence>
<dbReference type="STRING" id="935223.SAMN04488131_108157"/>
<sequence length="105" mass="12370">MKKNILLGVILLILLFSYPTKLKYKNNNRTNKENAILITVLNGRKFDSKEEKAARISEEFYKKNSIQNPFDMYKNKNIIQHSSRNNKGKIMLSYDHYVISETKLD</sequence>
<keyword evidence="2" id="KW-1185">Reference proteome</keyword>
<proteinExistence type="predicted"/>
<reference evidence="2" key="1">
    <citation type="submission" date="2016-10" db="EMBL/GenBank/DDBJ databases">
        <authorList>
            <person name="Varghese N."/>
            <person name="Submissions S."/>
        </authorList>
    </citation>
    <scope>NUCLEOTIDE SEQUENCE [LARGE SCALE GENOMIC DNA]</scope>
    <source>
        <strain evidence="2">CGMCC 1.9227</strain>
    </source>
</reference>
<name>A0A1I2FVN4_9FLAO</name>
<dbReference type="Proteomes" id="UP000198596">
    <property type="component" value="Unassembled WGS sequence"/>
</dbReference>
<dbReference type="AlphaFoldDB" id="A0A1I2FVN4"/>
<dbReference type="RefSeq" id="WP_091205410.1">
    <property type="nucleotide sequence ID" value="NZ_FONQ01000008.1"/>
</dbReference>
<dbReference type="EMBL" id="FONQ01000008">
    <property type="protein sequence ID" value="SFF09514.1"/>
    <property type="molecule type" value="Genomic_DNA"/>
</dbReference>
<organism evidence="1 2">
    <name type="scientific">Flavobacterium xueshanense</name>
    <dbReference type="NCBI Taxonomy" id="935223"/>
    <lineage>
        <taxon>Bacteria</taxon>
        <taxon>Pseudomonadati</taxon>
        <taxon>Bacteroidota</taxon>
        <taxon>Flavobacteriia</taxon>
        <taxon>Flavobacteriales</taxon>
        <taxon>Flavobacteriaceae</taxon>
        <taxon>Flavobacterium</taxon>
    </lineage>
</organism>
<gene>
    <name evidence="1" type="ORF">SAMN04488131_108157</name>
</gene>